<dbReference type="SMART" id="SM00387">
    <property type="entry name" value="HATPase_c"/>
    <property type="match status" value="1"/>
</dbReference>
<dbReference type="InterPro" id="IPR050482">
    <property type="entry name" value="Sensor_HK_TwoCompSys"/>
</dbReference>
<dbReference type="InterPro" id="IPR004358">
    <property type="entry name" value="Sig_transdc_His_kin-like_C"/>
</dbReference>
<comment type="catalytic activity">
    <reaction evidence="1">
        <text>ATP + protein L-histidine = ADP + protein N-phospho-L-histidine.</text>
        <dbReference type="EC" id="2.7.13.3"/>
    </reaction>
</comment>
<dbReference type="Pfam" id="PF02518">
    <property type="entry name" value="HATPase_c"/>
    <property type="match status" value="1"/>
</dbReference>
<dbReference type="PANTHER" id="PTHR24421">
    <property type="entry name" value="NITRATE/NITRITE SENSOR PROTEIN NARX-RELATED"/>
    <property type="match status" value="1"/>
</dbReference>
<evidence type="ECO:0000256" key="3">
    <source>
        <dbReference type="ARBA" id="ARBA00022679"/>
    </source>
</evidence>
<evidence type="ECO:0000256" key="4">
    <source>
        <dbReference type="ARBA" id="ARBA00022777"/>
    </source>
</evidence>
<keyword evidence="4" id="KW-0418">Kinase</keyword>
<name>A0ABP8KGT7_9MICO</name>
<dbReference type="PROSITE" id="PS50109">
    <property type="entry name" value="HIS_KIN"/>
    <property type="match status" value="1"/>
</dbReference>
<keyword evidence="5" id="KW-0902">Two-component regulatory system</keyword>
<dbReference type="PRINTS" id="PR00344">
    <property type="entry name" value="BCTRLSENSOR"/>
</dbReference>
<dbReference type="CDD" id="cd16917">
    <property type="entry name" value="HATPase_UhpB-NarQ-NarX-like"/>
    <property type="match status" value="1"/>
</dbReference>
<sequence length="114" mass="11973">MHVMVGDLPPLPAAVEVAAFHVVREALSNAVKHAHADRIVVEVQTVGDRLRAEVRDDGNGTVSPRQDGVGLTSMRERAEELGGDFAITSDPTRGTTVRLELPTAGGAAAKVGRP</sequence>
<gene>
    <name evidence="7" type="ORF">GCM10023168_22100</name>
</gene>
<keyword evidence="3" id="KW-0808">Transferase</keyword>
<evidence type="ECO:0000313" key="7">
    <source>
        <dbReference type="EMBL" id="GAA4406780.1"/>
    </source>
</evidence>
<dbReference type="EMBL" id="BAABGM010000014">
    <property type="protein sequence ID" value="GAA4406780.1"/>
    <property type="molecule type" value="Genomic_DNA"/>
</dbReference>
<accession>A0ABP8KGT7</accession>
<protein>
    <recommendedName>
        <fullName evidence="2">histidine kinase</fullName>
        <ecNumber evidence="2">2.7.13.3</ecNumber>
    </recommendedName>
</protein>
<dbReference type="InterPro" id="IPR036890">
    <property type="entry name" value="HATPase_C_sf"/>
</dbReference>
<proteinExistence type="predicted"/>
<dbReference type="InterPro" id="IPR005467">
    <property type="entry name" value="His_kinase_dom"/>
</dbReference>
<evidence type="ECO:0000256" key="5">
    <source>
        <dbReference type="ARBA" id="ARBA00023012"/>
    </source>
</evidence>
<dbReference type="Gene3D" id="3.30.565.10">
    <property type="entry name" value="Histidine kinase-like ATPase, C-terminal domain"/>
    <property type="match status" value="1"/>
</dbReference>
<evidence type="ECO:0000256" key="1">
    <source>
        <dbReference type="ARBA" id="ARBA00000085"/>
    </source>
</evidence>
<dbReference type="InterPro" id="IPR003594">
    <property type="entry name" value="HATPase_dom"/>
</dbReference>
<comment type="caution">
    <text evidence="7">The sequence shown here is derived from an EMBL/GenBank/DDBJ whole genome shotgun (WGS) entry which is preliminary data.</text>
</comment>
<evidence type="ECO:0000259" key="6">
    <source>
        <dbReference type="PROSITE" id="PS50109"/>
    </source>
</evidence>
<evidence type="ECO:0000256" key="2">
    <source>
        <dbReference type="ARBA" id="ARBA00012438"/>
    </source>
</evidence>
<feature type="domain" description="Histidine kinase" evidence="6">
    <location>
        <begin position="21"/>
        <end position="105"/>
    </location>
</feature>
<keyword evidence="8" id="KW-1185">Reference proteome</keyword>
<evidence type="ECO:0000313" key="8">
    <source>
        <dbReference type="Proteomes" id="UP001500945"/>
    </source>
</evidence>
<dbReference type="SUPFAM" id="SSF55874">
    <property type="entry name" value="ATPase domain of HSP90 chaperone/DNA topoisomerase II/histidine kinase"/>
    <property type="match status" value="1"/>
</dbReference>
<dbReference type="EC" id="2.7.13.3" evidence="2"/>
<dbReference type="Proteomes" id="UP001500945">
    <property type="component" value="Unassembled WGS sequence"/>
</dbReference>
<reference evidence="8" key="1">
    <citation type="journal article" date="2019" name="Int. J. Syst. Evol. Microbiol.">
        <title>The Global Catalogue of Microorganisms (GCM) 10K type strain sequencing project: providing services to taxonomists for standard genome sequencing and annotation.</title>
        <authorList>
            <consortium name="The Broad Institute Genomics Platform"/>
            <consortium name="The Broad Institute Genome Sequencing Center for Infectious Disease"/>
            <person name="Wu L."/>
            <person name="Ma J."/>
        </authorList>
    </citation>
    <scope>NUCLEOTIDE SEQUENCE [LARGE SCALE GENOMIC DNA]</scope>
    <source>
        <strain evidence="8">JCM 17809</strain>
    </source>
</reference>
<organism evidence="7 8">
    <name type="scientific">Fodinibacter luteus</name>
    <dbReference type="NCBI Taxonomy" id="552064"/>
    <lineage>
        <taxon>Bacteria</taxon>
        <taxon>Bacillati</taxon>
        <taxon>Actinomycetota</taxon>
        <taxon>Actinomycetes</taxon>
        <taxon>Micrococcales</taxon>
        <taxon>Intrasporangiaceae</taxon>
        <taxon>Fodinibacter (ex Wang et al. 2009)</taxon>
    </lineage>
</organism>